<organism evidence="1 2">
    <name type="scientific">Calycomorphotria hydatis</name>
    <dbReference type="NCBI Taxonomy" id="2528027"/>
    <lineage>
        <taxon>Bacteria</taxon>
        <taxon>Pseudomonadati</taxon>
        <taxon>Planctomycetota</taxon>
        <taxon>Planctomycetia</taxon>
        <taxon>Planctomycetales</taxon>
        <taxon>Planctomycetaceae</taxon>
        <taxon>Calycomorphotria</taxon>
    </lineage>
</organism>
<evidence type="ECO:0000313" key="2">
    <source>
        <dbReference type="Proteomes" id="UP000319976"/>
    </source>
</evidence>
<reference evidence="1 2" key="1">
    <citation type="submission" date="2019-02" db="EMBL/GenBank/DDBJ databases">
        <title>Deep-cultivation of Planctomycetes and their phenomic and genomic characterization uncovers novel biology.</title>
        <authorList>
            <person name="Wiegand S."/>
            <person name="Jogler M."/>
            <person name="Boedeker C."/>
            <person name="Pinto D."/>
            <person name="Vollmers J."/>
            <person name="Rivas-Marin E."/>
            <person name="Kohn T."/>
            <person name="Peeters S.H."/>
            <person name="Heuer A."/>
            <person name="Rast P."/>
            <person name="Oberbeckmann S."/>
            <person name="Bunk B."/>
            <person name="Jeske O."/>
            <person name="Meyerdierks A."/>
            <person name="Storesund J.E."/>
            <person name="Kallscheuer N."/>
            <person name="Luecker S."/>
            <person name="Lage O.M."/>
            <person name="Pohl T."/>
            <person name="Merkel B.J."/>
            <person name="Hornburger P."/>
            <person name="Mueller R.-W."/>
            <person name="Bruemmer F."/>
            <person name="Labrenz M."/>
            <person name="Spormann A.M."/>
            <person name="Op den Camp H."/>
            <person name="Overmann J."/>
            <person name="Amann R."/>
            <person name="Jetten M.S.M."/>
            <person name="Mascher T."/>
            <person name="Medema M.H."/>
            <person name="Devos D.P."/>
            <person name="Kaster A.-K."/>
            <person name="Ovreas L."/>
            <person name="Rohde M."/>
            <person name="Galperin M.Y."/>
            <person name="Jogler C."/>
        </authorList>
    </citation>
    <scope>NUCLEOTIDE SEQUENCE [LARGE SCALE GENOMIC DNA]</scope>
    <source>
        <strain evidence="1 2">V22</strain>
    </source>
</reference>
<dbReference type="KEGG" id="chya:V22_34830"/>
<dbReference type="AlphaFoldDB" id="A0A517TCX9"/>
<gene>
    <name evidence="1" type="ORF">V22_34830</name>
</gene>
<protein>
    <submittedName>
        <fullName evidence="1">Uncharacterized protein</fullName>
    </submittedName>
</protein>
<dbReference type="EMBL" id="CP036316">
    <property type="protein sequence ID" value="QDT66218.1"/>
    <property type="molecule type" value="Genomic_DNA"/>
</dbReference>
<name>A0A517TCX9_9PLAN</name>
<dbReference type="Proteomes" id="UP000319976">
    <property type="component" value="Chromosome"/>
</dbReference>
<evidence type="ECO:0000313" key="1">
    <source>
        <dbReference type="EMBL" id="QDT66218.1"/>
    </source>
</evidence>
<proteinExistence type="predicted"/>
<sequence length="46" mass="5540">MLKNNAAWQNLFTLPIILCPRSWVNLLFLNSLENKQTLLYQLFRYP</sequence>
<accession>A0A517TCX9</accession>
<keyword evidence="2" id="KW-1185">Reference proteome</keyword>